<keyword evidence="5" id="KW-1185">Reference proteome</keyword>
<feature type="compositionally biased region" description="Polar residues" evidence="2">
    <location>
        <begin position="83"/>
        <end position="103"/>
    </location>
</feature>
<organism evidence="4 5">
    <name type="scientific">Rubroshorea leprosula</name>
    <dbReference type="NCBI Taxonomy" id="152421"/>
    <lineage>
        <taxon>Eukaryota</taxon>
        <taxon>Viridiplantae</taxon>
        <taxon>Streptophyta</taxon>
        <taxon>Embryophyta</taxon>
        <taxon>Tracheophyta</taxon>
        <taxon>Spermatophyta</taxon>
        <taxon>Magnoliopsida</taxon>
        <taxon>eudicotyledons</taxon>
        <taxon>Gunneridae</taxon>
        <taxon>Pentapetalae</taxon>
        <taxon>rosids</taxon>
        <taxon>malvids</taxon>
        <taxon>Malvales</taxon>
        <taxon>Dipterocarpaceae</taxon>
        <taxon>Rubroshorea</taxon>
    </lineage>
</organism>
<dbReference type="Proteomes" id="UP001054252">
    <property type="component" value="Unassembled WGS sequence"/>
</dbReference>
<dbReference type="PROSITE" id="PS50137">
    <property type="entry name" value="DS_RBD"/>
    <property type="match status" value="1"/>
</dbReference>
<evidence type="ECO:0000256" key="1">
    <source>
        <dbReference type="PROSITE-ProRule" id="PRU00266"/>
    </source>
</evidence>
<gene>
    <name evidence="4" type="ORF">SLEP1_g17945</name>
</gene>
<evidence type="ECO:0000313" key="5">
    <source>
        <dbReference type="Proteomes" id="UP001054252"/>
    </source>
</evidence>
<keyword evidence="1" id="KW-0694">RNA-binding</keyword>
<evidence type="ECO:0000259" key="3">
    <source>
        <dbReference type="PROSITE" id="PS50137"/>
    </source>
</evidence>
<reference evidence="4 5" key="1">
    <citation type="journal article" date="2021" name="Commun. Biol.">
        <title>The genome of Shorea leprosula (Dipterocarpaceae) highlights the ecological relevance of drought in aseasonal tropical rainforests.</title>
        <authorList>
            <person name="Ng K.K.S."/>
            <person name="Kobayashi M.J."/>
            <person name="Fawcett J.A."/>
            <person name="Hatakeyama M."/>
            <person name="Paape T."/>
            <person name="Ng C.H."/>
            <person name="Ang C.C."/>
            <person name="Tnah L.H."/>
            <person name="Lee C.T."/>
            <person name="Nishiyama T."/>
            <person name="Sese J."/>
            <person name="O'Brien M.J."/>
            <person name="Copetti D."/>
            <person name="Mohd Noor M.I."/>
            <person name="Ong R.C."/>
            <person name="Putra M."/>
            <person name="Sireger I.Z."/>
            <person name="Indrioko S."/>
            <person name="Kosugi Y."/>
            <person name="Izuno A."/>
            <person name="Isagi Y."/>
            <person name="Lee S.L."/>
            <person name="Shimizu K.K."/>
        </authorList>
    </citation>
    <scope>NUCLEOTIDE SEQUENCE [LARGE SCALE GENOMIC DNA]</scope>
    <source>
        <strain evidence="4">214</strain>
    </source>
</reference>
<dbReference type="InterPro" id="IPR014720">
    <property type="entry name" value="dsRBD_dom"/>
</dbReference>
<dbReference type="EMBL" id="BPVZ01000024">
    <property type="protein sequence ID" value="GKV06005.1"/>
    <property type="molecule type" value="Genomic_DNA"/>
</dbReference>
<comment type="caution">
    <text evidence="4">The sequence shown here is derived from an EMBL/GenBank/DDBJ whole genome shotgun (WGS) entry which is preliminary data.</text>
</comment>
<accession>A0AAV5J538</accession>
<evidence type="ECO:0000313" key="4">
    <source>
        <dbReference type="EMBL" id="GKV06005.1"/>
    </source>
</evidence>
<protein>
    <recommendedName>
        <fullName evidence="3">DRBM domain-containing protein</fullName>
    </recommendedName>
</protein>
<evidence type="ECO:0000256" key="2">
    <source>
        <dbReference type="SAM" id="MobiDB-lite"/>
    </source>
</evidence>
<feature type="domain" description="DRBM" evidence="3">
    <location>
        <begin position="1"/>
        <end position="22"/>
    </location>
</feature>
<feature type="compositionally biased region" description="Basic and acidic residues" evidence="2">
    <location>
        <begin position="64"/>
        <end position="80"/>
    </location>
</feature>
<dbReference type="AlphaFoldDB" id="A0AAV5J538"/>
<dbReference type="GO" id="GO:0003723">
    <property type="term" value="F:RNA binding"/>
    <property type="evidence" value="ECO:0007669"/>
    <property type="project" value="UniProtKB-UniRule"/>
</dbReference>
<feature type="region of interest" description="Disordered" evidence="2">
    <location>
        <begin position="53"/>
        <end position="103"/>
    </location>
</feature>
<proteinExistence type="predicted"/>
<name>A0AAV5J538_9ROSI</name>
<sequence length="103" mass="11180">MGKTRKDAQQQAAEHALHSLAEKYVAYITSRSGAVKKDFDEVSLGNENGFLWDLVNPGAGSNDVSREDGLPKEKTPEPVKTEPGSTSSALLNQQAQKRVNSPR</sequence>